<evidence type="ECO:0000313" key="2">
    <source>
        <dbReference type="EMBL" id="SIT83669.1"/>
    </source>
</evidence>
<proteinExistence type="predicted"/>
<protein>
    <recommendedName>
        <fullName evidence="1">DUF3616 domain-containing protein</fullName>
    </recommendedName>
</protein>
<dbReference type="RefSeq" id="WP_076666759.1">
    <property type="nucleotide sequence ID" value="NZ_FTPP01000001.1"/>
</dbReference>
<dbReference type="Pfam" id="PF12275">
    <property type="entry name" value="DUF3616"/>
    <property type="match status" value="1"/>
</dbReference>
<dbReference type="Proteomes" id="UP000187181">
    <property type="component" value="Unassembled WGS sequence"/>
</dbReference>
<evidence type="ECO:0000313" key="3">
    <source>
        <dbReference type="Proteomes" id="UP000187181"/>
    </source>
</evidence>
<dbReference type="InterPro" id="IPR022060">
    <property type="entry name" value="DUF3616"/>
</dbReference>
<gene>
    <name evidence="2" type="ORF">SAMN05444128_1296</name>
</gene>
<feature type="domain" description="DUF3616" evidence="1">
    <location>
        <begin position="26"/>
        <end position="356"/>
    </location>
</feature>
<reference evidence="3" key="1">
    <citation type="submission" date="2017-01" db="EMBL/GenBank/DDBJ databases">
        <authorList>
            <person name="Varghese N."/>
            <person name="Submissions S."/>
        </authorList>
    </citation>
    <scope>NUCLEOTIDE SEQUENCE [LARGE SCALE GENOMIC DNA]</scope>
    <source>
        <strain evidence="3">LP100</strain>
    </source>
</reference>
<name>A0A1R3WYV6_9BACT</name>
<sequence length="362" mass="40903">MHNQIKLSFTPDLSLNAKGKHVRDGLSTALLLGDNLWLSCDERTTMERLTRLPDGSFGKHRSFDIHDYLDLPAKDFSEIDIEGMGMADHYLWLIGSHSLKRKKPKRPDSIKKQIARLSKIKSDPNRYLLARIPILQDPETGEYTLYKEAEDPDHRGKMLHAAQLKGNKTSNMLTELMEQDEHIAPFMNIPGKDNGFDIEGLAVHGHRIFIGLRGPVLRGWAMVLEVEPEEEEAGTLRLKRITKQKPYRKHFLNLRGKGIRELRIAGDDMYLLAGPTMDLDGVIAIYRWRNAVNGNTEQVIHNNELERLSEVPHGSGENSGKDKAEGLTLLDEKHVLVVFDSPTAERTVGENDVLADVLQIGE</sequence>
<organism evidence="2 3">
    <name type="scientific">Pontibacter indicus</name>
    <dbReference type="NCBI Taxonomy" id="1317125"/>
    <lineage>
        <taxon>Bacteria</taxon>
        <taxon>Pseudomonadati</taxon>
        <taxon>Bacteroidota</taxon>
        <taxon>Cytophagia</taxon>
        <taxon>Cytophagales</taxon>
        <taxon>Hymenobacteraceae</taxon>
        <taxon>Pontibacter</taxon>
    </lineage>
</organism>
<dbReference type="OrthoDB" id="423529at2"/>
<evidence type="ECO:0000259" key="1">
    <source>
        <dbReference type="Pfam" id="PF12275"/>
    </source>
</evidence>
<dbReference type="AlphaFoldDB" id="A0A1R3WYV6"/>
<dbReference type="EMBL" id="FTPP01000001">
    <property type="protein sequence ID" value="SIT83669.1"/>
    <property type="molecule type" value="Genomic_DNA"/>
</dbReference>
<keyword evidence="3" id="KW-1185">Reference proteome</keyword>
<accession>A0A1R3WYV6</accession>
<dbReference type="STRING" id="1317125.SAMN05444128_1296"/>